<proteinExistence type="predicted"/>
<dbReference type="InParanoid" id="A0A0C3NZI2"/>
<evidence type="ECO:0000256" key="1">
    <source>
        <dbReference type="SAM" id="MobiDB-lite"/>
    </source>
</evidence>
<dbReference type="EMBL" id="KN831995">
    <property type="protein sequence ID" value="KIO00534.1"/>
    <property type="molecule type" value="Genomic_DNA"/>
</dbReference>
<dbReference type="Proteomes" id="UP000054217">
    <property type="component" value="Unassembled WGS sequence"/>
</dbReference>
<gene>
    <name evidence="2" type="ORF">M404DRAFT_29453</name>
</gene>
<protein>
    <submittedName>
        <fullName evidence="2">Uncharacterized protein</fullName>
    </submittedName>
</protein>
<dbReference type="HOGENOM" id="CLU_2868621_0_0_1"/>
<dbReference type="AlphaFoldDB" id="A0A0C3NZI2"/>
<keyword evidence="3" id="KW-1185">Reference proteome</keyword>
<evidence type="ECO:0000313" key="3">
    <source>
        <dbReference type="Proteomes" id="UP000054217"/>
    </source>
</evidence>
<name>A0A0C3NZI2_PISTI</name>
<sequence>METHLPTAKSRLEELHKAREEALVAHDLARRTMKDCSSRPFTPFQKENVPQNEKDPLPSPMSYL</sequence>
<feature type="region of interest" description="Disordered" evidence="1">
    <location>
        <begin position="34"/>
        <end position="64"/>
    </location>
</feature>
<accession>A0A0C3NZI2</accession>
<evidence type="ECO:0000313" key="2">
    <source>
        <dbReference type="EMBL" id="KIO00534.1"/>
    </source>
</evidence>
<reference evidence="3" key="2">
    <citation type="submission" date="2015-01" db="EMBL/GenBank/DDBJ databases">
        <title>Evolutionary Origins and Diversification of the Mycorrhizal Mutualists.</title>
        <authorList>
            <consortium name="DOE Joint Genome Institute"/>
            <consortium name="Mycorrhizal Genomics Consortium"/>
            <person name="Kohler A."/>
            <person name="Kuo A."/>
            <person name="Nagy L.G."/>
            <person name="Floudas D."/>
            <person name="Copeland A."/>
            <person name="Barry K.W."/>
            <person name="Cichocki N."/>
            <person name="Veneault-Fourrey C."/>
            <person name="LaButti K."/>
            <person name="Lindquist E.A."/>
            <person name="Lipzen A."/>
            <person name="Lundell T."/>
            <person name="Morin E."/>
            <person name="Murat C."/>
            <person name="Riley R."/>
            <person name="Ohm R."/>
            <person name="Sun H."/>
            <person name="Tunlid A."/>
            <person name="Henrissat B."/>
            <person name="Grigoriev I.V."/>
            <person name="Hibbett D.S."/>
            <person name="Martin F."/>
        </authorList>
    </citation>
    <scope>NUCLEOTIDE SEQUENCE [LARGE SCALE GENOMIC DNA]</scope>
    <source>
        <strain evidence="3">Marx 270</strain>
    </source>
</reference>
<reference evidence="2 3" key="1">
    <citation type="submission" date="2014-04" db="EMBL/GenBank/DDBJ databases">
        <authorList>
            <consortium name="DOE Joint Genome Institute"/>
            <person name="Kuo A."/>
            <person name="Kohler A."/>
            <person name="Costa M.D."/>
            <person name="Nagy L.G."/>
            <person name="Floudas D."/>
            <person name="Copeland A."/>
            <person name="Barry K.W."/>
            <person name="Cichocki N."/>
            <person name="Veneault-Fourrey C."/>
            <person name="LaButti K."/>
            <person name="Lindquist E.A."/>
            <person name="Lipzen A."/>
            <person name="Lundell T."/>
            <person name="Morin E."/>
            <person name="Murat C."/>
            <person name="Sun H."/>
            <person name="Tunlid A."/>
            <person name="Henrissat B."/>
            <person name="Grigoriev I.V."/>
            <person name="Hibbett D.S."/>
            <person name="Martin F."/>
            <person name="Nordberg H.P."/>
            <person name="Cantor M.N."/>
            <person name="Hua S.X."/>
        </authorList>
    </citation>
    <scope>NUCLEOTIDE SEQUENCE [LARGE SCALE GENOMIC DNA]</scope>
    <source>
        <strain evidence="2 3">Marx 270</strain>
    </source>
</reference>
<organism evidence="2 3">
    <name type="scientific">Pisolithus tinctorius Marx 270</name>
    <dbReference type="NCBI Taxonomy" id="870435"/>
    <lineage>
        <taxon>Eukaryota</taxon>
        <taxon>Fungi</taxon>
        <taxon>Dikarya</taxon>
        <taxon>Basidiomycota</taxon>
        <taxon>Agaricomycotina</taxon>
        <taxon>Agaricomycetes</taxon>
        <taxon>Agaricomycetidae</taxon>
        <taxon>Boletales</taxon>
        <taxon>Sclerodermatineae</taxon>
        <taxon>Pisolithaceae</taxon>
        <taxon>Pisolithus</taxon>
    </lineage>
</organism>